<evidence type="ECO:0000313" key="19">
    <source>
        <dbReference type="Proteomes" id="UP000032414"/>
    </source>
</evidence>
<evidence type="ECO:0000256" key="10">
    <source>
        <dbReference type="ARBA" id="ARBA00022741"/>
    </source>
</evidence>
<evidence type="ECO:0000256" key="15">
    <source>
        <dbReference type="HAMAP-Rule" id="MF_01019"/>
    </source>
</evidence>
<comment type="pathway">
    <text evidence="4 15">Amino-acid biosynthesis; L-histidine biosynthesis; L-histidine from 5-phospho-alpha-D-ribose 1-diphosphate: step 3/9.</text>
</comment>
<comment type="subcellular location">
    <subcellularLocation>
        <location evidence="3 15">Cytoplasm</location>
    </subcellularLocation>
</comment>
<dbReference type="EMBL" id="FMVN01000006">
    <property type="protein sequence ID" value="SCY33549.1"/>
    <property type="molecule type" value="Genomic_DNA"/>
</dbReference>
<evidence type="ECO:0000256" key="1">
    <source>
        <dbReference type="ARBA" id="ARBA00000024"/>
    </source>
</evidence>
<keyword evidence="9 15" id="KW-0028">Amino-acid biosynthesis</keyword>
<dbReference type="OrthoDB" id="9795769at2"/>
<reference evidence="19" key="2">
    <citation type="submission" date="2014-09" db="EMBL/GenBank/DDBJ databases">
        <authorList>
            <person name="Gomez-Valero L."/>
        </authorList>
    </citation>
    <scope>NUCLEOTIDE SEQUENCE [LARGE SCALE GENOMIC DNA]</scope>
    <source>
        <strain evidence="19">ATCC33218</strain>
    </source>
</reference>
<dbReference type="InterPro" id="IPR002496">
    <property type="entry name" value="PRib_AMP_CycHydrolase_dom"/>
</dbReference>
<dbReference type="HOGENOM" id="CLU_048577_3_1_6"/>
<dbReference type="InterPro" id="IPR008179">
    <property type="entry name" value="HisE"/>
</dbReference>
<evidence type="ECO:0000256" key="7">
    <source>
        <dbReference type="ARBA" id="ARBA00008299"/>
    </source>
</evidence>
<dbReference type="Proteomes" id="UP000182998">
    <property type="component" value="Unassembled WGS sequence"/>
</dbReference>
<evidence type="ECO:0000256" key="5">
    <source>
        <dbReference type="ARBA" id="ARBA00005204"/>
    </source>
</evidence>
<evidence type="ECO:0000256" key="4">
    <source>
        <dbReference type="ARBA" id="ARBA00005169"/>
    </source>
</evidence>
<evidence type="ECO:0000256" key="12">
    <source>
        <dbReference type="ARBA" id="ARBA00022840"/>
    </source>
</evidence>
<dbReference type="HAMAP" id="MF_01020">
    <property type="entry name" value="HisE"/>
    <property type="match status" value="1"/>
</dbReference>
<keyword evidence="20" id="KW-1185">Reference proteome</keyword>
<dbReference type="EC" id="3.5.4.19" evidence="15"/>
<evidence type="ECO:0000256" key="2">
    <source>
        <dbReference type="ARBA" id="ARBA00001460"/>
    </source>
</evidence>
<dbReference type="RefSeq" id="WP_045099514.1">
    <property type="nucleotide sequence ID" value="NZ_CP020614.1"/>
</dbReference>
<dbReference type="InterPro" id="IPR038019">
    <property type="entry name" value="PRib_AMP_CycHydrolase_sf"/>
</dbReference>
<comment type="catalytic activity">
    <reaction evidence="1 15">
        <text>1-(5-phospho-beta-D-ribosyl)-5'-AMP + H2O = 1-(5-phospho-beta-D-ribosyl)-5-[(5-phospho-beta-D-ribosylamino)methylideneamino]imidazole-4-carboxamide</text>
        <dbReference type="Rhea" id="RHEA:20049"/>
        <dbReference type="ChEBI" id="CHEBI:15377"/>
        <dbReference type="ChEBI" id="CHEBI:58435"/>
        <dbReference type="ChEBI" id="CHEBI:59457"/>
        <dbReference type="EC" id="3.5.4.19"/>
    </reaction>
</comment>
<dbReference type="GO" id="GO:0004635">
    <property type="term" value="F:phosphoribosyl-AMP cyclohydrolase activity"/>
    <property type="evidence" value="ECO:0007669"/>
    <property type="project" value="UniProtKB-UniRule"/>
</dbReference>
<evidence type="ECO:0000256" key="13">
    <source>
        <dbReference type="ARBA" id="ARBA00023102"/>
    </source>
</evidence>
<dbReference type="InterPro" id="IPR021130">
    <property type="entry name" value="PRib-ATP_PPHydrolase-like"/>
</dbReference>
<comment type="pathway">
    <text evidence="5 15">Amino-acid biosynthesis; L-histidine biosynthesis; L-histidine from 5-phospho-alpha-D-ribose 1-diphosphate: step 2/9.</text>
</comment>
<dbReference type="PANTHER" id="PTHR42945">
    <property type="entry name" value="HISTIDINE BIOSYNTHESIS BIFUNCTIONAL PROTEIN"/>
    <property type="match status" value="1"/>
</dbReference>
<evidence type="ECO:0000259" key="16">
    <source>
        <dbReference type="Pfam" id="PF01502"/>
    </source>
</evidence>
<reference evidence="17" key="1">
    <citation type="submission" date="2014-09" db="EMBL/GenBank/DDBJ databases">
        <authorList>
            <person name="GOMEZ-VALERO Laura"/>
        </authorList>
    </citation>
    <scope>NUCLEOTIDE SEQUENCE</scope>
    <source>
        <strain evidence="17">ATCC33218</strain>
    </source>
</reference>
<evidence type="ECO:0000313" key="20">
    <source>
        <dbReference type="Proteomes" id="UP000182998"/>
    </source>
</evidence>
<keyword evidence="13 15" id="KW-0368">Histidine biosynthesis</keyword>
<dbReference type="Gene3D" id="1.10.287.1080">
    <property type="entry name" value="MazG-like"/>
    <property type="match status" value="1"/>
</dbReference>
<keyword evidence="14 15" id="KW-0511">Multifunctional enzyme</keyword>
<evidence type="ECO:0000313" key="17">
    <source>
        <dbReference type="EMBL" id="CEG61232.1"/>
    </source>
</evidence>
<name>A0A098GGX8_LEGMI</name>
<evidence type="ECO:0000256" key="8">
    <source>
        <dbReference type="ARBA" id="ARBA00022490"/>
    </source>
</evidence>
<keyword evidence="10 15" id="KW-0547">Nucleotide-binding</keyword>
<keyword evidence="12 15" id="KW-0067">ATP-binding</keyword>
<dbReference type="NCBIfam" id="NF000768">
    <property type="entry name" value="PRK00051.1"/>
    <property type="match status" value="1"/>
</dbReference>
<comment type="similarity">
    <text evidence="7 15">In the N-terminal section; belongs to the PRA-CH family.</text>
</comment>
<proteinExistence type="inferred from homology"/>
<dbReference type="GO" id="GO:0004636">
    <property type="term" value="F:phosphoribosyl-ATP diphosphatase activity"/>
    <property type="evidence" value="ECO:0007669"/>
    <property type="project" value="UniProtKB-UniRule"/>
</dbReference>
<dbReference type="SUPFAM" id="SSF101386">
    <property type="entry name" value="all-alpha NTP pyrophosphatases"/>
    <property type="match status" value="1"/>
</dbReference>
<dbReference type="FunFam" id="3.10.20.810:FF:000001">
    <property type="entry name" value="Histidine biosynthesis bifunctional protein HisIE"/>
    <property type="match status" value="1"/>
</dbReference>
<reference evidence="18 20" key="3">
    <citation type="submission" date="2016-10" db="EMBL/GenBank/DDBJ databases">
        <authorList>
            <person name="Varghese N."/>
            <person name="Submissions S."/>
        </authorList>
    </citation>
    <scope>NUCLEOTIDE SEQUENCE [LARGE SCALE GENOMIC DNA]</scope>
    <source>
        <strain evidence="18 20">ATCC 33218</strain>
    </source>
</reference>
<dbReference type="STRING" id="451.B6N58_06290"/>
<evidence type="ECO:0000256" key="9">
    <source>
        <dbReference type="ARBA" id="ARBA00022605"/>
    </source>
</evidence>
<evidence type="ECO:0000256" key="14">
    <source>
        <dbReference type="ARBA" id="ARBA00023268"/>
    </source>
</evidence>
<dbReference type="EC" id="3.6.1.31" evidence="15"/>
<feature type="domain" description="Phosphoribosyl-AMP cyclohydrolase" evidence="16">
    <location>
        <begin position="32"/>
        <end position="105"/>
    </location>
</feature>
<evidence type="ECO:0000256" key="6">
    <source>
        <dbReference type="ARBA" id="ARBA00007731"/>
    </source>
</evidence>
<dbReference type="SUPFAM" id="SSF141734">
    <property type="entry name" value="HisI-like"/>
    <property type="match status" value="1"/>
</dbReference>
<dbReference type="GO" id="GO:0005524">
    <property type="term" value="F:ATP binding"/>
    <property type="evidence" value="ECO:0007669"/>
    <property type="project" value="UniProtKB-KW"/>
</dbReference>
<organism evidence="17 19">
    <name type="scientific">Legionella micdadei</name>
    <name type="common">Tatlockia micdadei</name>
    <dbReference type="NCBI Taxonomy" id="451"/>
    <lineage>
        <taxon>Bacteria</taxon>
        <taxon>Pseudomonadati</taxon>
        <taxon>Pseudomonadota</taxon>
        <taxon>Gammaproteobacteria</taxon>
        <taxon>Legionellales</taxon>
        <taxon>Legionellaceae</taxon>
        <taxon>Legionella</taxon>
    </lineage>
</organism>
<protein>
    <recommendedName>
        <fullName evidence="15">Histidine biosynthesis bifunctional protein HisIE</fullName>
    </recommendedName>
    <domain>
        <recommendedName>
            <fullName evidence="15">Phosphoribosyl-AMP cyclohydrolase</fullName>
            <shortName evidence="15">PRA-CH</shortName>
            <ecNumber evidence="15">3.5.4.19</ecNumber>
        </recommendedName>
    </domain>
    <domain>
        <recommendedName>
            <fullName evidence="15">Phosphoribosyl-ATP pyrophosphatase</fullName>
            <shortName evidence="15">PRA-PH</shortName>
            <ecNumber evidence="15">3.6.1.31</ecNumber>
        </recommendedName>
    </domain>
</protein>
<dbReference type="InterPro" id="IPR023019">
    <property type="entry name" value="His_synth_HisIE"/>
</dbReference>
<comment type="catalytic activity">
    <reaction evidence="2 15">
        <text>1-(5-phospho-beta-D-ribosyl)-ATP + H2O = 1-(5-phospho-beta-D-ribosyl)-5'-AMP + diphosphate + H(+)</text>
        <dbReference type="Rhea" id="RHEA:22828"/>
        <dbReference type="ChEBI" id="CHEBI:15377"/>
        <dbReference type="ChEBI" id="CHEBI:15378"/>
        <dbReference type="ChEBI" id="CHEBI:33019"/>
        <dbReference type="ChEBI" id="CHEBI:59457"/>
        <dbReference type="ChEBI" id="CHEBI:73183"/>
        <dbReference type="EC" id="3.6.1.31"/>
    </reaction>
</comment>
<dbReference type="Proteomes" id="UP000032414">
    <property type="component" value="Chromosome I"/>
</dbReference>
<evidence type="ECO:0000313" key="18">
    <source>
        <dbReference type="EMBL" id="SCY33549.1"/>
    </source>
</evidence>
<dbReference type="GO" id="GO:0000105">
    <property type="term" value="P:L-histidine biosynthetic process"/>
    <property type="evidence" value="ECO:0007669"/>
    <property type="project" value="UniProtKB-UniRule"/>
</dbReference>
<dbReference type="CDD" id="cd11534">
    <property type="entry name" value="NTP-PPase_HisIE_like"/>
    <property type="match status" value="1"/>
</dbReference>
<dbReference type="PATRIC" id="fig|451.8.peg.1359"/>
<dbReference type="Gene3D" id="3.10.20.810">
    <property type="entry name" value="Phosphoribosyl-AMP cyclohydrolase"/>
    <property type="match status" value="1"/>
</dbReference>
<dbReference type="HAMAP" id="MF_01019">
    <property type="entry name" value="HisIE"/>
    <property type="match status" value="1"/>
</dbReference>
<dbReference type="KEGG" id="tmc:LMI_1944"/>
<dbReference type="AlphaFoldDB" id="A0A098GGX8"/>
<comment type="similarity">
    <text evidence="6 15">In the C-terminal section; belongs to the PRA-PH family.</text>
</comment>
<dbReference type="EMBL" id="LN614830">
    <property type="protein sequence ID" value="CEG61232.1"/>
    <property type="molecule type" value="Genomic_DNA"/>
</dbReference>
<dbReference type="PANTHER" id="PTHR42945:SF9">
    <property type="entry name" value="HISTIDINE BIOSYNTHESIS BIFUNCTIONAL PROTEIN HISIE"/>
    <property type="match status" value="1"/>
</dbReference>
<evidence type="ECO:0000256" key="3">
    <source>
        <dbReference type="ARBA" id="ARBA00004496"/>
    </source>
</evidence>
<gene>
    <name evidence="15 17" type="primary">hisI</name>
    <name evidence="15" type="synonym">hisIE</name>
    <name evidence="17" type="ORF">LMI_1944</name>
    <name evidence="18" type="ORF">SAMN02982997_01446</name>
</gene>
<dbReference type="NCBIfam" id="TIGR03188">
    <property type="entry name" value="histidine_hisI"/>
    <property type="match status" value="1"/>
</dbReference>
<dbReference type="Pfam" id="PF01502">
    <property type="entry name" value="PRA-CH"/>
    <property type="match status" value="1"/>
</dbReference>
<keyword evidence="8 15" id="KW-0963">Cytoplasm</keyword>
<dbReference type="UniPathway" id="UPA00031">
    <property type="reaction ID" value="UER00007"/>
</dbReference>
<accession>A0A098GGX8</accession>
<sequence length="203" mass="22524">MNALQIEQLDWQKMDGLIPAIIQNAHNGEVLMLGYMNREALEMTLQKGLVTFYSRSKQRLWIKGELSGHFLRLKAIAADCDGDSLLVQALPEGPACHLGSTSCFQPGIVTALGFIDSLINIIQNRAKESNTSSYTAQLLASGINRCAQKVGEEAVETVIAAVACDREELLNEAADLVFHLLVMLQACELSFYELLEYLQHRQR</sequence>
<feature type="region of interest" description="Phosphoribosyl-ATP pyrophosphohydrolase" evidence="15">
    <location>
        <begin position="115"/>
        <end position="203"/>
    </location>
</feature>
<dbReference type="Pfam" id="PF01503">
    <property type="entry name" value="PRA-PH"/>
    <property type="match status" value="1"/>
</dbReference>
<evidence type="ECO:0000256" key="11">
    <source>
        <dbReference type="ARBA" id="ARBA00022801"/>
    </source>
</evidence>
<dbReference type="GO" id="GO:0005737">
    <property type="term" value="C:cytoplasm"/>
    <property type="evidence" value="ECO:0007669"/>
    <property type="project" value="UniProtKB-SubCell"/>
</dbReference>
<feature type="region of interest" description="Phosphoribosyl-AMP cyclohydrolase" evidence="15">
    <location>
        <begin position="1"/>
        <end position="114"/>
    </location>
</feature>
<dbReference type="NCBIfam" id="NF002747">
    <property type="entry name" value="PRK02759.1"/>
    <property type="match status" value="1"/>
</dbReference>
<keyword evidence="11 15" id="KW-0378">Hydrolase</keyword>